<sequence length="134" mass="15583">MGFWSLGGMRQPKAQDIKWRKSPRGEYYRLFMIDDFSELKLDNVGGVYLLWHGGLKPSWLVAGATEDLGHSFRELFRDRDIREYDNRGGVFMSWSPIKADFREGVVHFIAKHTNPTFECDFDSKSDPIPILLPR</sequence>
<reference evidence="1 2" key="1">
    <citation type="submission" date="2015-12" db="EMBL/GenBank/DDBJ databases">
        <title>Genome sequence of Thalassospira lucentensis MCCC 1A02072.</title>
        <authorList>
            <person name="Lu L."/>
            <person name="Lai Q."/>
            <person name="Shao Z."/>
            <person name="Qian P."/>
        </authorList>
    </citation>
    <scope>NUCLEOTIDE SEQUENCE [LARGE SCALE GENOMIC DNA]</scope>
    <source>
        <strain evidence="1 2">MCCC 1A02072</strain>
    </source>
</reference>
<name>A0A154LB34_9PROT</name>
<dbReference type="Proteomes" id="UP000076335">
    <property type="component" value="Unassembled WGS sequence"/>
</dbReference>
<dbReference type="AlphaFoldDB" id="A0A154LB34"/>
<dbReference type="EMBL" id="LPVY01000002">
    <property type="protein sequence ID" value="KZB69223.1"/>
    <property type="molecule type" value="Genomic_DNA"/>
</dbReference>
<accession>A0A154LB34</accession>
<proteinExistence type="predicted"/>
<comment type="caution">
    <text evidence="1">The sequence shown here is derived from an EMBL/GenBank/DDBJ whole genome shotgun (WGS) entry which is preliminary data.</text>
</comment>
<gene>
    <name evidence="1" type="ORF">AUP42_10120</name>
</gene>
<dbReference type="OrthoDB" id="8446311at2"/>
<protein>
    <submittedName>
        <fullName evidence="1">Uncharacterized protein</fullName>
    </submittedName>
</protein>
<organism evidence="1 2">
    <name type="scientific">Thalassospira lucentensis</name>
    <dbReference type="NCBI Taxonomy" id="168935"/>
    <lineage>
        <taxon>Bacteria</taxon>
        <taxon>Pseudomonadati</taxon>
        <taxon>Pseudomonadota</taxon>
        <taxon>Alphaproteobacteria</taxon>
        <taxon>Rhodospirillales</taxon>
        <taxon>Thalassospiraceae</taxon>
        <taxon>Thalassospira</taxon>
    </lineage>
</organism>
<evidence type="ECO:0000313" key="2">
    <source>
        <dbReference type="Proteomes" id="UP000076335"/>
    </source>
</evidence>
<evidence type="ECO:0000313" key="1">
    <source>
        <dbReference type="EMBL" id="KZB69223.1"/>
    </source>
</evidence>
<dbReference type="RefSeq" id="WP_062948376.1">
    <property type="nucleotide sequence ID" value="NZ_CP136684.1"/>
</dbReference>